<dbReference type="Proteomes" id="UP000039324">
    <property type="component" value="Unassembled WGS sequence"/>
</dbReference>
<dbReference type="Gene3D" id="3.10.20.90">
    <property type="entry name" value="Phosphatidylinositol 3-kinase Catalytic Subunit, Chain A, domain 1"/>
    <property type="match status" value="1"/>
</dbReference>
<dbReference type="EMBL" id="OVEO01000007">
    <property type="protein sequence ID" value="SPQ97073.1"/>
    <property type="molecule type" value="Genomic_DNA"/>
</dbReference>
<dbReference type="CDD" id="cd01767">
    <property type="entry name" value="UBX"/>
    <property type="match status" value="1"/>
</dbReference>
<dbReference type="SMART" id="SM00166">
    <property type="entry name" value="UBX"/>
    <property type="match status" value="1"/>
</dbReference>
<dbReference type="SUPFAM" id="SSF54236">
    <property type="entry name" value="Ubiquitin-like"/>
    <property type="match status" value="1"/>
</dbReference>
<dbReference type="EMBL" id="CDSF01000093">
    <property type="protein sequence ID" value="CEO99765.1"/>
    <property type="molecule type" value="Genomic_DNA"/>
</dbReference>
<accession>A0A0G4IWT4</accession>
<feature type="region of interest" description="Disordered" evidence="1">
    <location>
        <begin position="110"/>
        <end position="139"/>
    </location>
</feature>
<evidence type="ECO:0000313" key="3">
    <source>
        <dbReference type="EMBL" id="CEO99765.1"/>
    </source>
</evidence>
<evidence type="ECO:0000256" key="1">
    <source>
        <dbReference type="SAM" id="MobiDB-lite"/>
    </source>
</evidence>
<dbReference type="AlphaFoldDB" id="A0A0G4IWT4"/>
<gene>
    <name evidence="3" type="ORF">PBRA_007499</name>
    <name evidence="4" type="ORF">PLBR_LOCUS4288</name>
</gene>
<reference evidence="4 6" key="2">
    <citation type="submission" date="2018-03" db="EMBL/GenBank/DDBJ databases">
        <authorList>
            <person name="Fogelqvist J."/>
        </authorList>
    </citation>
    <scope>NUCLEOTIDE SEQUENCE [LARGE SCALE GENOMIC DNA]</scope>
</reference>
<dbReference type="InterPro" id="IPR029071">
    <property type="entry name" value="Ubiquitin-like_domsf"/>
</dbReference>
<protein>
    <recommendedName>
        <fullName evidence="2">UBX domain-containing protein</fullName>
    </recommendedName>
</protein>
<evidence type="ECO:0000313" key="6">
    <source>
        <dbReference type="Proteomes" id="UP000290189"/>
    </source>
</evidence>
<keyword evidence="4" id="KW-0496">Mitochondrion</keyword>
<name>A0A0G4IWT4_PLABS</name>
<feature type="domain" description="UBX" evidence="2">
    <location>
        <begin position="230"/>
        <end position="309"/>
    </location>
</feature>
<dbReference type="InterPro" id="IPR009060">
    <property type="entry name" value="UBA-like_sf"/>
</dbReference>
<dbReference type="Pfam" id="PF14555">
    <property type="entry name" value="UBA_4"/>
    <property type="match status" value="1"/>
</dbReference>
<dbReference type="InterPro" id="IPR001012">
    <property type="entry name" value="UBX_dom"/>
</dbReference>
<evidence type="ECO:0000259" key="2">
    <source>
        <dbReference type="PROSITE" id="PS50033"/>
    </source>
</evidence>
<sequence length="312" mass="34739">MASHGASLKRLASGQGLQYSHACLSAVSVMGGPDGVGRHPIADVSADQAASAPPPLRYNFDNDRRIVEQVEAEIALRQSHAEAVAERKEAERQAREKRLAAERVRAEQAAELAAKEKAKREQDAAAAAEQERRERERVAAERVEARRQAALEAQTEINRLDVEKQNKFLQFQGIVGSSSDALTRKTFLERYNWDLQTAIAAFFEYDGDENNIPSADAQQQQQQQQQRSPVAAAKAVVEFAFPDGTTEPGEFNATDTLWIAFEWVYGRAQRFAGRRGFSLHGVDRGVFDEAEYDRTLQELGLCPRGRILVKIE</sequence>
<dbReference type="Pfam" id="PF00789">
    <property type="entry name" value="UBX"/>
    <property type="match status" value="1"/>
</dbReference>
<dbReference type="OrthoDB" id="25887at2759"/>
<proteinExistence type="predicted"/>
<dbReference type="PROSITE" id="PS50033">
    <property type="entry name" value="UBX"/>
    <property type="match status" value="1"/>
</dbReference>
<evidence type="ECO:0000313" key="5">
    <source>
        <dbReference type="Proteomes" id="UP000039324"/>
    </source>
</evidence>
<dbReference type="SUPFAM" id="SSF46934">
    <property type="entry name" value="UBA-like"/>
    <property type="match status" value="1"/>
</dbReference>
<evidence type="ECO:0000313" key="4">
    <source>
        <dbReference type="EMBL" id="SPQ97073.1"/>
    </source>
</evidence>
<dbReference type="Proteomes" id="UP000290189">
    <property type="component" value="Unassembled WGS sequence"/>
</dbReference>
<organism evidence="3 5">
    <name type="scientific">Plasmodiophora brassicae</name>
    <name type="common">Clubroot disease agent</name>
    <dbReference type="NCBI Taxonomy" id="37360"/>
    <lineage>
        <taxon>Eukaryota</taxon>
        <taxon>Sar</taxon>
        <taxon>Rhizaria</taxon>
        <taxon>Endomyxa</taxon>
        <taxon>Phytomyxea</taxon>
        <taxon>Plasmodiophorida</taxon>
        <taxon>Plasmodiophoridae</taxon>
        <taxon>Plasmodiophora</taxon>
    </lineage>
</organism>
<reference evidence="3 5" key="1">
    <citation type="submission" date="2015-02" db="EMBL/GenBank/DDBJ databases">
        <authorList>
            <person name="Chooi Y.-H."/>
        </authorList>
    </citation>
    <scope>NUCLEOTIDE SEQUENCE [LARGE SCALE GENOMIC DNA]</scope>
    <source>
        <strain evidence="3">E3</strain>
    </source>
</reference>
<dbReference type="Gene3D" id="1.10.8.10">
    <property type="entry name" value="DNA helicase RuvA subunit, C-terminal domain"/>
    <property type="match status" value="1"/>
</dbReference>
<geneLocation type="mitochondrion" evidence="4"/>
<keyword evidence="5" id="KW-1185">Reference proteome</keyword>